<comment type="cofactor">
    <cofactor evidence="1">
        <name>[4Fe-4S] cluster</name>
        <dbReference type="ChEBI" id="CHEBI:49883"/>
    </cofactor>
</comment>
<comment type="caution">
    <text evidence="7">The sequence shown here is derived from an EMBL/GenBank/DDBJ whole genome shotgun (WGS) entry which is preliminary data.</text>
</comment>
<dbReference type="CDD" id="cd01335">
    <property type="entry name" value="Radical_SAM"/>
    <property type="match status" value="1"/>
</dbReference>
<dbReference type="AlphaFoldDB" id="A0A2N5ZE82"/>
<dbReference type="SFLD" id="SFLDG01082">
    <property type="entry name" value="B12-binding_domain_containing"/>
    <property type="match status" value="1"/>
</dbReference>
<evidence type="ECO:0000259" key="6">
    <source>
        <dbReference type="PROSITE" id="PS51918"/>
    </source>
</evidence>
<evidence type="ECO:0000256" key="1">
    <source>
        <dbReference type="ARBA" id="ARBA00001966"/>
    </source>
</evidence>
<organism evidence="7 8">
    <name type="scientific">Muiribacterium halophilum</name>
    <dbReference type="NCBI Taxonomy" id="2053465"/>
    <lineage>
        <taxon>Bacteria</taxon>
        <taxon>Candidatus Muiribacteriota</taxon>
        <taxon>Candidatus Muiribacteriia</taxon>
        <taxon>Candidatus Muiribacteriales</taxon>
        <taxon>Candidatus Muiribacteriaceae</taxon>
        <taxon>Candidatus Muiribacterium</taxon>
    </lineage>
</organism>
<dbReference type="GO" id="GO:0005829">
    <property type="term" value="C:cytosol"/>
    <property type="evidence" value="ECO:0007669"/>
    <property type="project" value="TreeGrafter"/>
</dbReference>
<reference evidence="7 8" key="1">
    <citation type="submission" date="2017-11" db="EMBL/GenBank/DDBJ databases">
        <title>Genome-resolved metagenomics identifies genetic mobility, metabolic interactions, and unexpected diversity in perchlorate-reducing communities.</title>
        <authorList>
            <person name="Barnum T.P."/>
            <person name="Figueroa I.A."/>
            <person name="Carlstrom C.I."/>
            <person name="Lucas L.N."/>
            <person name="Engelbrektson A.L."/>
            <person name="Coates J.D."/>
        </authorList>
    </citation>
    <scope>NUCLEOTIDE SEQUENCE [LARGE SCALE GENOMIC DNA]</scope>
    <source>
        <strain evidence="7">BM706</strain>
    </source>
</reference>
<dbReference type="Proteomes" id="UP000234857">
    <property type="component" value="Unassembled WGS sequence"/>
</dbReference>
<keyword evidence="2" id="KW-0949">S-adenosyl-L-methionine</keyword>
<dbReference type="InterPro" id="IPR007197">
    <property type="entry name" value="rSAM"/>
</dbReference>
<dbReference type="Gene3D" id="3.80.30.20">
    <property type="entry name" value="tm_1862 like domain"/>
    <property type="match status" value="1"/>
</dbReference>
<evidence type="ECO:0000313" key="7">
    <source>
        <dbReference type="EMBL" id="PLX16978.1"/>
    </source>
</evidence>
<keyword evidence="5" id="KW-0411">Iron-sulfur</keyword>
<keyword evidence="4" id="KW-0408">Iron</keyword>
<dbReference type="SUPFAM" id="SSF102114">
    <property type="entry name" value="Radical SAM enzymes"/>
    <property type="match status" value="1"/>
</dbReference>
<keyword evidence="3" id="KW-0479">Metal-binding</keyword>
<dbReference type="InterPro" id="IPR006638">
    <property type="entry name" value="Elp3/MiaA/NifB-like_rSAM"/>
</dbReference>
<dbReference type="SMART" id="SM00729">
    <property type="entry name" value="Elp3"/>
    <property type="match status" value="1"/>
</dbReference>
<dbReference type="PROSITE" id="PS51918">
    <property type="entry name" value="RADICAL_SAM"/>
    <property type="match status" value="1"/>
</dbReference>
<evidence type="ECO:0000256" key="2">
    <source>
        <dbReference type="ARBA" id="ARBA00022691"/>
    </source>
</evidence>
<feature type="domain" description="Radical SAM core" evidence="6">
    <location>
        <begin position="50"/>
        <end position="276"/>
    </location>
</feature>
<dbReference type="InterPro" id="IPR023404">
    <property type="entry name" value="rSAM_horseshoe"/>
</dbReference>
<gene>
    <name evidence="7" type="ORF">C0601_08705</name>
</gene>
<evidence type="ECO:0000256" key="3">
    <source>
        <dbReference type="ARBA" id="ARBA00022723"/>
    </source>
</evidence>
<evidence type="ECO:0000313" key="8">
    <source>
        <dbReference type="Proteomes" id="UP000234857"/>
    </source>
</evidence>
<name>A0A2N5ZE82_MUIH1</name>
<dbReference type="PANTHER" id="PTHR43409">
    <property type="entry name" value="ANAEROBIC MAGNESIUM-PROTOPORPHYRIN IX MONOMETHYL ESTER CYCLASE-RELATED"/>
    <property type="match status" value="1"/>
</dbReference>
<dbReference type="GO" id="GO:0051536">
    <property type="term" value="F:iron-sulfur cluster binding"/>
    <property type="evidence" value="ECO:0007669"/>
    <property type="project" value="UniProtKB-KW"/>
</dbReference>
<dbReference type="InterPro" id="IPR058240">
    <property type="entry name" value="rSAM_sf"/>
</dbReference>
<protein>
    <recommendedName>
        <fullName evidence="6">Radical SAM core domain-containing protein</fullName>
    </recommendedName>
</protein>
<dbReference type="InterPro" id="IPR051198">
    <property type="entry name" value="BchE-like"/>
</dbReference>
<dbReference type="Pfam" id="PF04055">
    <property type="entry name" value="Radical_SAM"/>
    <property type="match status" value="1"/>
</dbReference>
<sequence length="331" mass="39185">MYGIGFKRNGDVFFQEAITFIENLDELEIPAWDMTDLKKFSSLPNLNSMLRGKKYAQIITSRGCPFSCPYCQNYYLNGSVRHRKRSVGSVIKELKFLRSLQVDEVHIMDDTFNLPKERAVELLHAIIKEDLGLYMTFQGIRMDSLDEEIIRLMKKAGTYKIEFGVQHVDPDIVKKAGRTSKESLKKIKKNIRIAAKYNILTYAYFIYGFPGEKMDQSMKNIKAAIYLSADMVAFLKLIPLPKTEYFDMLESPENIPSVEFNFYNECPELTLSDYDEKELKRIQVYSYRAYYLNRFRFFRTVFRLPWTSYWIKIIFFKYIRDILNLFFKRNV</sequence>
<evidence type="ECO:0000256" key="5">
    <source>
        <dbReference type="ARBA" id="ARBA00023014"/>
    </source>
</evidence>
<dbReference type="GO" id="GO:0046872">
    <property type="term" value="F:metal ion binding"/>
    <property type="evidence" value="ECO:0007669"/>
    <property type="project" value="UniProtKB-KW"/>
</dbReference>
<dbReference type="SFLD" id="SFLDS00029">
    <property type="entry name" value="Radical_SAM"/>
    <property type="match status" value="1"/>
</dbReference>
<proteinExistence type="predicted"/>
<accession>A0A2N5ZE82</accession>
<dbReference type="EMBL" id="PKTG01000098">
    <property type="protein sequence ID" value="PLX16978.1"/>
    <property type="molecule type" value="Genomic_DNA"/>
</dbReference>
<evidence type="ECO:0000256" key="4">
    <source>
        <dbReference type="ARBA" id="ARBA00023004"/>
    </source>
</evidence>
<dbReference type="PANTHER" id="PTHR43409:SF16">
    <property type="entry name" value="SLR0320 PROTEIN"/>
    <property type="match status" value="1"/>
</dbReference>
<dbReference type="GO" id="GO:0003824">
    <property type="term" value="F:catalytic activity"/>
    <property type="evidence" value="ECO:0007669"/>
    <property type="project" value="InterPro"/>
</dbReference>